<accession>A0A143PSM1</accession>
<dbReference type="GO" id="GO:0046513">
    <property type="term" value="P:ceramide biosynthetic process"/>
    <property type="evidence" value="ECO:0007669"/>
    <property type="project" value="TreeGrafter"/>
</dbReference>
<reference evidence="4" key="2">
    <citation type="submission" date="2016-04" db="EMBL/GenBank/DDBJ databases">
        <title>First Complete Genome Sequence of a Subdivision 6 Acidobacterium.</title>
        <authorList>
            <person name="Huang S."/>
            <person name="Vieira S."/>
            <person name="Bunk B."/>
            <person name="Riedel T."/>
            <person name="Sproeer C."/>
            <person name="Overmann J."/>
        </authorList>
    </citation>
    <scope>NUCLEOTIDE SEQUENCE [LARGE SCALE GENOMIC DNA]</scope>
    <source>
        <strain evidence="4">DSM 100886 HEG_-6_39</strain>
    </source>
</reference>
<feature type="transmembrane region" description="Helical" evidence="1">
    <location>
        <begin position="63"/>
        <end position="84"/>
    </location>
</feature>
<evidence type="ECO:0000256" key="1">
    <source>
        <dbReference type="SAM" id="Phobius"/>
    </source>
</evidence>
<dbReference type="GO" id="GO:0042284">
    <property type="term" value="F:sphingolipid delta-4 desaturase activity"/>
    <property type="evidence" value="ECO:0007669"/>
    <property type="project" value="TreeGrafter"/>
</dbReference>
<dbReference type="AlphaFoldDB" id="A0A143PSM1"/>
<feature type="transmembrane region" description="Helical" evidence="1">
    <location>
        <begin position="200"/>
        <end position="221"/>
    </location>
</feature>
<feature type="transmembrane region" description="Helical" evidence="1">
    <location>
        <begin position="35"/>
        <end position="57"/>
    </location>
</feature>
<dbReference type="RefSeq" id="WP_110173169.1">
    <property type="nucleotide sequence ID" value="NZ_CP015136.1"/>
</dbReference>
<keyword evidence="1" id="KW-0812">Transmembrane</keyword>
<sequence length="342" mass="37495">MPAAAPPPAVTYVHGLVRPIGVRVPREWYVPNESFGWRAVVVLFGVLIGCVAALPWLVDRWGVVAMLPVLPVIGAYVYKITILMHECCHRTLFRARATNDRVGLVCGGFLVTGYDGFCRAHWQHHRHCGTEEDGEESDYMKLQDASAMQLLVHLVKPLLGVQAGRLALAALAALAHRFGGSGSVHAGDQPASQVRTHVPIVSPVAQLAAIGGCQLIIAVLASGFGRHPWLVIAYPVTAATFGLFFSRVRAFCEHVRLDRHVGECSVRSHLPNPVDRLFFYTLNMNLHVEHHLFPQVPACHLPAVRQHLQDIGYLQPAMTSRFILGTIAGVLGHARARRRVTA</sequence>
<gene>
    <name evidence="3" type="ORF">LuPra_04886</name>
</gene>
<proteinExistence type="predicted"/>
<evidence type="ECO:0000259" key="2">
    <source>
        <dbReference type="Pfam" id="PF00487"/>
    </source>
</evidence>
<dbReference type="EMBL" id="CP015136">
    <property type="protein sequence ID" value="AMY11635.1"/>
    <property type="molecule type" value="Genomic_DNA"/>
</dbReference>
<dbReference type="KEGG" id="abac:LuPra_04886"/>
<dbReference type="Pfam" id="PF00487">
    <property type="entry name" value="FA_desaturase"/>
    <property type="match status" value="1"/>
</dbReference>
<dbReference type="GO" id="GO:0016020">
    <property type="term" value="C:membrane"/>
    <property type="evidence" value="ECO:0007669"/>
    <property type="project" value="GOC"/>
</dbReference>
<keyword evidence="4" id="KW-1185">Reference proteome</keyword>
<keyword evidence="1" id="KW-1133">Transmembrane helix</keyword>
<dbReference type="PANTHER" id="PTHR12879:SF8">
    <property type="entry name" value="SPHINGOLIPID DELTA(4)-DESATURASE DES1"/>
    <property type="match status" value="1"/>
</dbReference>
<dbReference type="STRING" id="1855912.LuPra_04886"/>
<dbReference type="OrthoDB" id="9796486at2"/>
<dbReference type="PANTHER" id="PTHR12879">
    <property type="entry name" value="SPHINGOLIPID DELTA 4 DESATURASE/C-4 HYDROXYLASE PROTEIN DES2"/>
    <property type="match status" value="1"/>
</dbReference>
<name>A0A143PSM1_LUTPR</name>
<feature type="domain" description="Fatty acid desaturase" evidence="2">
    <location>
        <begin position="67"/>
        <end position="311"/>
    </location>
</feature>
<feature type="transmembrane region" description="Helical" evidence="1">
    <location>
        <begin position="227"/>
        <end position="246"/>
    </location>
</feature>
<protein>
    <submittedName>
        <fullName evidence="3">Fatty acid desaturase</fullName>
    </submittedName>
</protein>
<evidence type="ECO:0000313" key="4">
    <source>
        <dbReference type="Proteomes" id="UP000076079"/>
    </source>
</evidence>
<dbReference type="InterPro" id="IPR005804">
    <property type="entry name" value="FA_desaturase_dom"/>
</dbReference>
<keyword evidence="1" id="KW-0472">Membrane</keyword>
<dbReference type="Proteomes" id="UP000076079">
    <property type="component" value="Chromosome"/>
</dbReference>
<reference evidence="3 4" key="1">
    <citation type="journal article" date="2016" name="Genome Announc.">
        <title>First Complete Genome Sequence of a Subdivision 6 Acidobacterium Strain.</title>
        <authorList>
            <person name="Huang S."/>
            <person name="Vieira S."/>
            <person name="Bunk B."/>
            <person name="Riedel T."/>
            <person name="Sproer C."/>
            <person name="Overmann J."/>
        </authorList>
    </citation>
    <scope>NUCLEOTIDE SEQUENCE [LARGE SCALE GENOMIC DNA]</scope>
    <source>
        <strain evidence="4">DSM 100886 HEG_-6_39</strain>
    </source>
</reference>
<evidence type="ECO:0000313" key="3">
    <source>
        <dbReference type="EMBL" id="AMY11635.1"/>
    </source>
</evidence>
<organism evidence="3 4">
    <name type="scientific">Luteitalea pratensis</name>
    <dbReference type="NCBI Taxonomy" id="1855912"/>
    <lineage>
        <taxon>Bacteria</taxon>
        <taxon>Pseudomonadati</taxon>
        <taxon>Acidobacteriota</taxon>
        <taxon>Vicinamibacteria</taxon>
        <taxon>Vicinamibacterales</taxon>
        <taxon>Vicinamibacteraceae</taxon>
        <taxon>Luteitalea</taxon>
    </lineage>
</organism>